<accession>B8AYB8</accession>
<name>B8AYB8_ORYSI</name>
<protein>
    <submittedName>
        <fullName evidence="1">Uncharacterized protein</fullName>
    </submittedName>
</protein>
<reference evidence="1 2" key="1">
    <citation type="journal article" date="2005" name="PLoS Biol.">
        <title>The genomes of Oryza sativa: a history of duplications.</title>
        <authorList>
            <person name="Yu J."/>
            <person name="Wang J."/>
            <person name="Lin W."/>
            <person name="Li S."/>
            <person name="Li H."/>
            <person name="Zhou J."/>
            <person name="Ni P."/>
            <person name="Dong W."/>
            <person name="Hu S."/>
            <person name="Zeng C."/>
            <person name="Zhang J."/>
            <person name="Zhang Y."/>
            <person name="Li R."/>
            <person name="Xu Z."/>
            <person name="Li S."/>
            <person name="Li X."/>
            <person name="Zheng H."/>
            <person name="Cong L."/>
            <person name="Lin L."/>
            <person name="Yin J."/>
            <person name="Geng J."/>
            <person name="Li G."/>
            <person name="Shi J."/>
            <person name="Liu J."/>
            <person name="Lv H."/>
            <person name="Li J."/>
            <person name="Wang J."/>
            <person name="Deng Y."/>
            <person name="Ran L."/>
            <person name="Shi X."/>
            <person name="Wang X."/>
            <person name="Wu Q."/>
            <person name="Li C."/>
            <person name="Ren X."/>
            <person name="Wang J."/>
            <person name="Wang X."/>
            <person name="Li D."/>
            <person name="Liu D."/>
            <person name="Zhang X."/>
            <person name="Ji Z."/>
            <person name="Zhao W."/>
            <person name="Sun Y."/>
            <person name="Zhang Z."/>
            <person name="Bao J."/>
            <person name="Han Y."/>
            <person name="Dong L."/>
            <person name="Ji J."/>
            <person name="Chen P."/>
            <person name="Wu S."/>
            <person name="Liu J."/>
            <person name="Xiao Y."/>
            <person name="Bu D."/>
            <person name="Tan J."/>
            <person name="Yang L."/>
            <person name="Ye C."/>
            <person name="Zhang J."/>
            <person name="Xu J."/>
            <person name="Zhou Y."/>
            <person name="Yu Y."/>
            <person name="Zhang B."/>
            <person name="Zhuang S."/>
            <person name="Wei H."/>
            <person name="Liu B."/>
            <person name="Lei M."/>
            <person name="Yu H."/>
            <person name="Li Y."/>
            <person name="Xu H."/>
            <person name="Wei S."/>
            <person name="He X."/>
            <person name="Fang L."/>
            <person name="Zhang Z."/>
            <person name="Zhang Y."/>
            <person name="Huang X."/>
            <person name="Su Z."/>
            <person name="Tong W."/>
            <person name="Li J."/>
            <person name="Tong Z."/>
            <person name="Li S."/>
            <person name="Ye J."/>
            <person name="Wang L."/>
            <person name="Fang L."/>
            <person name="Lei T."/>
            <person name="Chen C."/>
            <person name="Chen H."/>
            <person name="Xu Z."/>
            <person name="Li H."/>
            <person name="Huang H."/>
            <person name="Zhang F."/>
            <person name="Xu H."/>
            <person name="Li N."/>
            <person name="Zhao C."/>
            <person name="Li S."/>
            <person name="Dong L."/>
            <person name="Huang Y."/>
            <person name="Li L."/>
            <person name="Xi Y."/>
            <person name="Qi Q."/>
            <person name="Li W."/>
            <person name="Zhang B."/>
            <person name="Hu W."/>
            <person name="Zhang Y."/>
            <person name="Tian X."/>
            <person name="Jiao Y."/>
            <person name="Liang X."/>
            <person name="Jin J."/>
            <person name="Gao L."/>
            <person name="Zheng W."/>
            <person name="Hao B."/>
            <person name="Liu S."/>
            <person name="Wang W."/>
            <person name="Yuan L."/>
            <person name="Cao M."/>
            <person name="McDermott J."/>
            <person name="Samudrala R."/>
            <person name="Wang J."/>
            <person name="Wong G.K."/>
            <person name="Yang H."/>
        </authorList>
    </citation>
    <scope>NUCLEOTIDE SEQUENCE [LARGE SCALE GENOMIC DNA]</scope>
    <source>
        <strain evidence="2">cv. 93-11</strain>
    </source>
</reference>
<dbReference type="AlphaFoldDB" id="B8AYB8"/>
<organism evidence="1 2">
    <name type="scientific">Oryza sativa subsp. indica</name>
    <name type="common">Rice</name>
    <dbReference type="NCBI Taxonomy" id="39946"/>
    <lineage>
        <taxon>Eukaryota</taxon>
        <taxon>Viridiplantae</taxon>
        <taxon>Streptophyta</taxon>
        <taxon>Embryophyta</taxon>
        <taxon>Tracheophyta</taxon>
        <taxon>Spermatophyta</taxon>
        <taxon>Magnoliopsida</taxon>
        <taxon>Liliopsida</taxon>
        <taxon>Poales</taxon>
        <taxon>Poaceae</taxon>
        <taxon>BOP clade</taxon>
        <taxon>Oryzoideae</taxon>
        <taxon>Oryzeae</taxon>
        <taxon>Oryzinae</taxon>
        <taxon>Oryza</taxon>
        <taxon>Oryza sativa</taxon>
    </lineage>
</organism>
<keyword evidence="2" id="KW-1185">Reference proteome</keyword>
<proteinExistence type="predicted"/>
<dbReference type="EMBL" id="CM000130">
    <property type="protein sequence ID" value="EEC79245.1"/>
    <property type="molecule type" value="Genomic_DNA"/>
</dbReference>
<dbReference type="HOGENOM" id="CLU_2019033_0_0_1"/>
<dbReference type="Gramene" id="BGIOSGA019889-TA">
    <property type="protein sequence ID" value="BGIOSGA019889-PA"/>
    <property type="gene ID" value="BGIOSGA019889"/>
</dbReference>
<sequence length="123" mass="12999">MGATGFIGCHMGYCLAPPWTMMTMGPPANSVTGSRSTGFDYRCTSFPVASGSSSSRRRLTGMDIGGDKAVGFSGCRSVEVEGDEAAHAITFHRRWPFHKLPLLAATELRVLVAITGPSCTVGQ</sequence>
<evidence type="ECO:0000313" key="2">
    <source>
        <dbReference type="Proteomes" id="UP000007015"/>
    </source>
</evidence>
<dbReference type="Proteomes" id="UP000007015">
    <property type="component" value="Chromosome 5"/>
</dbReference>
<gene>
    <name evidence="1" type="ORF">OsI_20001</name>
</gene>
<evidence type="ECO:0000313" key="1">
    <source>
        <dbReference type="EMBL" id="EEC79245.1"/>
    </source>
</evidence>